<dbReference type="SUPFAM" id="SSF74924">
    <property type="entry name" value="Cap-Gly domain"/>
    <property type="match status" value="1"/>
</dbReference>
<evidence type="ECO:0000259" key="5">
    <source>
        <dbReference type="PROSITE" id="PS50245"/>
    </source>
</evidence>
<dbReference type="Gene3D" id="2.30.30.190">
    <property type="entry name" value="CAP Gly-rich-like domain"/>
    <property type="match status" value="1"/>
</dbReference>
<comment type="subcellular location">
    <subcellularLocation>
        <location evidence="1">Cytoplasm</location>
    </subcellularLocation>
</comment>
<comment type="caution">
    <text evidence="6">The sequence shown here is derived from an EMBL/GenBank/DDBJ whole genome shotgun (WGS) entry which is preliminary data.</text>
</comment>
<dbReference type="GO" id="GO:0005829">
    <property type="term" value="C:cytosol"/>
    <property type="evidence" value="ECO:0007669"/>
    <property type="project" value="UniProtKB-ARBA"/>
</dbReference>
<dbReference type="PROSITE" id="PS50245">
    <property type="entry name" value="CAP_GLY_2"/>
    <property type="match status" value="1"/>
</dbReference>
<evidence type="ECO:0000313" key="6">
    <source>
        <dbReference type="EMBL" id="CAD7695394.1"/>
    </source>
</evidence>
<gene>
    <name evidence="6" type="ORF">OSTQU699_LOCUS755</name>
</gene>
<dbReference type="InterPro" id="IPR045172">
    <property type="entry name" value="TBCB_Ubl"/>
</dbReference>
<feature type="domain" description="CAP-Gly" evidence="5">
    <location>
        <begin position="191"/>
        <end position="227"/>
    </location>
</feature>
<dbReference type="Pfam" id="PF14560">
    <property type="entry name" value="Ubiquitin_2"/>
    <property type="match status" value="1"/>
</dbReference>
<comment type="similarity">
    <text evidence="4">Belongs to the TBCB family.</text>
</comment>
<protein>
    <recommendedName>
        <fullName evidence="5">CAP-Gly domain-containing protein</fullName>
    </recommendedName>
</protein>
<sequence length="248" mass="26361">MAGVGAAVLADLNANYAGDSVALTVTHSNLKATFPELKFSLQSSVEEVKMKLSQRCGTAPASMDLILKDSTGAALVKLDDDNLPLGHYSPHNGCILHVVDLDPSSASANGWLDDVSQIEKFEMSDEAYSKRENTFRKFKEGLQGRGSAKSGGPAVPEHLDPNLMAGSRCKVAAGDRRGCVRYVGPIDGLPPGTWVGVEYDEPVGKNDGSAKGKRYFQCQDKFGGFVRPSAVTVGDFPPLDVLEDGGEI</sequence>
<dbReference type="GO" id="GO:0035371">
    <property type="term" value="C:microtubule plus-end"/>
    <property type="evidence" value="ECO:0007669"/>
    <property type="project" value="TreeGrafter"/>
</dbReference>
<keyword evidence="3" id="KW-0143">Chaperone</keyword>
<dbReference type="SUPFAM" id="SSF54236">
    <property type="entry name" value="Ubiquitin-like"/>
    <property type="match status" value="1"/>
</dbReference>
<dbReference type="SMART" id="SM01052">
    <property type="entry name" value="CAP_GLY"/>
    <property type="match status" value="1"/>
</dbReference>
<evidence type="ECO:0000313" key="7">
    <source>
        <dbReference type="Proteomes" id="UP000708148"/>
    </source>
</evidence>
<dbReference type="GO" id="GO:0007023">
    <property type="term" value="P:post-chaperonin tubulin folding pathway"/>
    <property type="evidence" value="ECO:0007669"/>
    <property type="project" value="InterPro"/>
</dbReference>
<reference evidence="6" key="1">
    <citation type="submission" date="2020-12" db="EMBL/GenBank/DDBJ databases">
        <authorList>
            <person name="Iha C."/>
        </authorList>
    </citation>
    <scope>NUCLEOTIDE SEQUENCE</scope>
</reference>
<dbReference type="Proteomes" id="UP000708148">
    <property type="component" value="Unassembled WGS sequence"/>
</dbReference>
<keyword evidence="7" id="KW-1185">Reference proteome</keyword>
<evidence type="ECO:0000256" key="3">
    <source>
        <dbReference type="ARBA" id="ARBA00023186"/>
    </source>
</evidence>
<organism evidence="6 7">
    <name type="scientific">Ostreobium quekettii</name>
    <dbReference type="NCBI Taxonomy" id="121088"/>
    <lineage>
        <taxon>Eukaryota</taxon>
        <taxon>Viridiplantae</taxon>
        <taxon>Chlorophyta</taxon>
        <taxon>core chlorophytes</taxon>
        <taxon>Ulvophyceae</taxon>
        <taxon>TCBD clade</taxon>
        <taxon>Bryopsidales</taxon>
        <taxon>Ostreobineae</taxon>
        <taxon>Ostreobiaceae</taxon>
        <taxon>Ostreobium</taxon>
    </lineage>
</organism>
<evidence type="ECO:0000256" key="2">
    <source>
        <dbReference type="ARBA" id="ARBA00022490"/>
    </source>
</evidence>
<dbReference type="PANTHER" id="PTHR18916">
    <property type="entry name" value="DYNACTIN 1-RELATED MICROTUBULE-BINDING"/>
    <property type="match status" value="1"/>
</dbReference>
<dbReference type="InterPro" id="IPR036859">
    <property type="entry name" value="CAP-Gly_dom_sf"/>
</dbReference>
<dbReference type="CDD" id="cd01789">
    <property type="entry name" value="Ubl_TBCB"/>
    <property type="match status" value="1"/>
</dbReference>
<dbReference type="GO" id="GO:0005634">
    <property type="term" value="C:nucleus"/>
    <property type="evidence" value="ECO:0007669"/>
    <property type="project" value="TreeGrafter"/>
</dbReference>
<dbReference type="Pfam" id="PF01302">
    <property type="entry name" value="CAP_GLY"/>
    <property type="match status" value="1"/>
</dbReference>
<dbReference type="InterPro" id="IPR000626">
    <property type="entry name" value="Ubiquitin-like_dom"/>
</dbReference>
<evidence type="ECO:0000256" key="4">
    <source>
        <dbReference type="ARBA" id="ARBA00025779"/>
    </source>
</evidence>
<name>A0A8S1ILA2_9CHLO</name>
<dbReference type="InterPro" id="IPR000938">
    <property type="entry name" value="CAP-Gly_domain"/>
</dbReference>
<dbReference type="FunFam" id="2.30.30.190:FF:000013">
    <property type="entry name" value="Tubulin-folding cofactor B"/>
    <property type="match status" value="1"/>
</dbReference>
<dbReference type="PANTHER" id="PTHR18916:SF85">
    <property type="entry name" value="TUBULIN-FOLDING COFACTOR B"/>
    <property type="match status" value="1"/>
</dbReference>
<dbReference type="GO" id="GO:0007021">
    <property type="term" value="P:tubulin complex assembly"/>
    <property type="evidence" value="ECO:0007669"/>
    <property type="project" value="InterPro"/>
</dbReference>
<evidence type="ECO:0000256" key="1">
    <source>
        <dbReference type="ARBA" id="ARBA00004496"/>
    </source>
</evidence>
<dbReference type="InterPro" id="IPR029071">
    <property type="entry name" value="Ubiquitin-like_domsf"/>
</dbReference>
<dbReference type="GO" id="GO:0051010">
    <property type="term" value="F:microtubule plus-end binding"/>
    <property type="evidence" value="ECO:0007669"/>
    <property type="project" value="TreeGrafter"/>
</dbReference>
<keyword evidence="2" id="KW-0963">Cytoplasm</keyword>
<dbReference type="AlphaFoldDB" id="A0A8S1ILA2"/>
<proteinExistence type="inferred from homology"/>
<dbReference type="GO" id="GO:0031122">
    <property type="term" value="P:cytoplasmic microtubule organization"/>
    <property type="evidence" value="ECO:0007669"/>
    <property type="project" value="TreeGrafter"/>
</dbReference>
<accession>A0A8S1ILA2</accession>
<dbReference type="OrthoDB" id="2130750at2759"/>
<dbReference type="EMBL" id="CAJHUC010000338">
    <property type="protein sequence ID" value="CAD7695394.1"/>
    <property type="molecule type" value="Genomic_DNA"/>
</dbReference>
<dbReference type="Gene3D" id="3.10.20.90">
    <property type="entry name" value="Phosphatidylinositol 3-kinase Catalytic Subunit, Chain A, domain 1"/>
    <property type="match status" value="1"/>
</dbReference>
<dbReference type="PROSITE" id="PS00845">
    <property type="entry name" value="CAP_GLY_1"/>
    <property type="match status" value="1"/>
</dbReference>
<dbReference type="GO" id="GO:0043014">
    <property type="term" value="F:alpha-tubulin binding"/>
    <property type="evidence" value="ECO:0007669"/>
    <property type="project" value="InterPro"/>
</dbReference>